<dbReference type="CDD" id="cd00085">
    <property type="entry name" value="HNHc"/>
    <property type="match status" value="1"/>
</dbReference>
<evidence type="ECO:0000313" key="3">
    <source>
        <dbReference type="Proteomes" id="UP001241748"/>
    </source>
</evidence>
<sequence length="84" mass="10043">MNKSKWIRERDKHLCQICLLERYNTQTKYNFNNIEVHHIVPLIEAWDKRLEDSNLISLCAYHHKMAESGQIPKNELIGIVRQII</sequence>
<evidence type="ECO:0000313" key="2">
    <source>
        <dbReference type="EMBL" id="MFB3166561.1"/>
    </source>
</evidence>
<evidence type="ECO:0000259" key="1">
    <source>
        <dbReference type="SMART" id="SM00507"/>
    </source>
</evidence>
<keyword evidence="2" id="KW-0378">Hydrolase</keyword>
<dbReference type="Proteomes" id="UP001241748">
    <property type="component" value="Unassembled WGS sequence"/>
</dbReference>
<keyword evidence="2" id="KW-0255">Endonuclease</keyword>
<accession>A0ABV4YNY0</accession>
<dbReference type="SMART" id="SM00507">
    <property type="entry name" value="HNHc"/>
    <property type="match status" value="1"/>
</dbReference>
<name>A0ABV4YNY0_9BACI</name>
<dbReference type="Gene3D" id="1.10.30.50">
    <property type="match status" value="1"/>
</dbReference>
<comment type="caution">
    <text evidence="2">The sequence shown here is derived from an EMBL/GenBank/DDBJ whole genome shotgun (WGS) entry which is preliminary data.</text>
</comment>
<dbReference type="GO" id="GO:0004519">
    <property type="term" value="F:endonuclease activity"/>
    <property type="evidence" value="ECO:0007669"/>
    <property type="project" value="UniProtKB-KW"/>
</dbReference>
<dbReference type="Pfam" id="PF01844">
    <property type="entry name" value="HNH"/>
    <property type="match status" value="1"/>
</dbReference>
<dbReference type="InterPro" id="IPR003615">
    <property type="entry name" value="HNH_nuc"/>
</dbReference>
<dbReference type="GO" id="GO:0016787">
    <property type="term" value="F:hydrolase activity"/>
    <property type="evidence" value="ECO:0007669"/>
    <property type="project" value="UniProtKB-KW"/>
</dbReference>
<reference evidence="2 3" key="1">
    <citation type="submission" date="2024-05" db="EMBL/GenBank/DDBJ databases">
        <authorList>
            <person name="Venkateswaran K."/>
        </authorList>
    </citation>
    <scope>NUCLEOTIDE SEQUENCE [LARGE SCALE GENOMIC DNA]</scope>
    <source>
        <strain evidence="2 3">179-C4-2-HS</strain>
    </source>
</reference>
<feature type="domain" description="HNH nuclease" evidence="1">
    <location>
        <begin position="2"/>
        <end position="64"/>
    </location>
</feature>
<dbReference type="RefSeq" id="WP_306076978.1">
    <property type="nucleotide sequence ID" value="NZ_JAROBZ020000001.1"/>
</dbReference>
<keyword evidence="3" id="KW-1185">Reference proteome</keyword>
<dbReference type="EMBL" id="JAROBZ020000001">
    <property type="protein sequence ID" value="MFB3166561.1"/>
    <property type="molecule type" value="Genomic_DNA"/>
</dbReference>
<organism evidence="2 3">
    <name type="scientific">Neobacillus driksii</name>
    <dbReference type="NCBI Taxonomy" id="3035913"/>
    <lineage>
        <taxon>Bacteria</taxon>
        <taxon>Bacillati</taxon>
        <taxon>Bacillota</taxon>
        <taxon>Bacilli</taxon>
        <taxon>Bacillales</taxon>
        <taxon>Bacillaceae</taxon>
        <taxon>Neobacillus</taxon>
    </lineage>
</organism>
<keyword evidence="2" id="KW-0540">Nuclease</keyword>
<dbReference type="InterPro" id="IPR002711">
    <property type="entry name" value="HNH"/>
</dbReference>
<protein>
    <submittedName>
        <fullName evidence="2">HNH endonuclease</fullName>
    </submittedName>
</protein>
<gene>
    <name evidence="2" type="ORF">P5G62_005505</name>
</gene>
<proteinExistence type="predicted"/>